<dbReference type="InterPro" id="IPR006043">
    <property type="entry name" value="NCS2"/>
</dbReference>
<evidence type="ECO:0000256" key="5">
    <source>
        <dbReference type="ARBA" id="ARBA00022692"/>
    </source>
</evidence>
<dbReference type="EMBL" id="LVVT01000007">
    <property type="protein sequence ID" value="TQS84111.1"/>
    <property type="molecule type" value="Genomic_DNA"/>
</dbReference>
<dbReference type="Proteomes" id="UP000752814">
    <property type="component" value="Unassembled WGS sequence"/>
</dbReference>
<evidence type="ECO:0000313" key="10">
    <source>
        <dbReference type="EMBL" id="TQS84111.1"/>
    </source>
</evidence>
<name>A0A8J8TF86_9ARCH</name>
<keyword evidence="5 8" id="KW-0812">Transmembrane</keyword>
<evidence type="ECO:0000256" key="7">
    <source>
        <dbReference type="ARBA" id="ARBA00023136"/>
    </source>
</evidence>
<dbReference type="RefSeq" id="WP_400195012.1">
    <property type="nucleotide sequence ID" value="NZ_CAYAYE010000028.1"/>
</dbReference>
<feature type="transmembrane region" description="Helical" evidence="9">
    <location>
        <begin position="375"/>
        <end position="401"/>
    </location>
</feature>
<evidence type="ECO:0000256" key="9">
    <source>
        <dbReference type="SAM" id="Phobius"/>
    </source>
</evidence>
<feature type="transmembrane region" description="Helical" evidence="9">
    <location>
        <begin position="230"/>
        <end position="250"/>
    </location>
</feature>
<feature type="transmembrane region" description="Helical" evidence="9">
    <location>
        <begin position="192"/>
        <end position="210"/>
    </location>
</feature>
<evidence type="ECO:0000256" key="1">
    <source>
        <dbReference type="ARBA" id="ARBA00004651"/>
    </source>
</evidence>
<feature type="transmembrane region" description="Helical" evidence="9">
    <location>
        <begin position="345"/>
        <end position="363"/>
    </location>
</feature>
<protein>
    <submittedName>
        <fullName evidence="10">Guanine permease</fullName>
    </submittedName>
</protein>
<keyword evidence="6 8" id="KW-1133">Transmembrane helix</keyword>
<dbReference type="PIRSF" id="PIRSF005353">
    <property type="entry name" value="PbuG"/>
    <property type="match status" value="1"/>
</dbReference>
<evidence type="ECO:0000256" key="2">
    <source>
        <dbReference type="ARBA" id="ARBA00005697"/>
    </source>
</evidence>
<feature type="transmembrane region" description="Helical" evidence="9">
    <location>
        <begin position="167"/>
        <end position="185"/>
    </location>
</feature>
<feature type="transmembrane region" description="Helical" evidence="9">
    <location>
        <begin position="413"/>
        <end position="432"/>
    </location>
</feature>
<accession>A0A8J8TF86</accession>
<sequence length="434" mass="45560">MFKLKENNTSVRTEIIAGFTTFFAMSYIIFVNPDMLKITGMDFASVMIATCVASAIGSFLTAFIANIPFAQAPGMGLNALFTFTLCQGMGYTWNQALAIVFISGVIFLIITISPLRSRIIEAIPKSLKSAIAAGIGLFIAFIGMLNSGLVVVNGASNVTDLGSFSDGSVLLVVIGLIITGVLMAWKVKGSIFIGIIATTIIGIPLGVTDIPTTITYSNFSLAPTFLQLDFNLLSAGILPLLTAIITLTMVDMFDTVGTLVGTANASGMADENGNFKRGDKALVADALATCAGALVGTSTVSTYMESSTGIKEGGRTGLTSVVVGLLFLAAILLGPIALMIPSAATAPALIIVGVSMMSAIKNIDWHDFEIALPCFLTIAVMPFAYSISDGIGFGFIAYTIIKVCRGKAKEVPLLMYAISILFILMYAISAYSSY</sequence>
<gene>
    <name evidence="10" type="ORF">A3207_07300</name>
</gene>
<comment type="caution">
    <text evidence="10">The sequence shown here is derived from an EMBL/GenBank/DDBJ whole genome shotgun (WGS) entry which is preliminary data.</text>
</comment>
<keyword evidence="4 8" id="KW-1003">Cell membrane</keyword>
<evidence type="ECO:0000256" key="6">
    <source>
        <dbReference type="ARBA" id="ARBA00022989"/>
    </source>
</evidence>
<keyword evidence="7 8" id="KW-0472">Membrane</keyword>
<feature type="transmembrane region" description="Helical" evidence="9">
    <location>
        <begin position="43"/>
        <end position="65"/>
    </location>
</feature>
<feature type="transmembrane region" description="Helical" evidence="9">
    <location>
        <begin position="127"/>
        <end position="147"/>
    </location>
</feature>
<evidence type="ECO:0000256" key="8">
    <source>
        <dbReference type="PIRNR" id="PIRNR005353"/>
    </source>
</evidence>
<dbReference type="Pfam" id="PF00860">
    <property type="entry name" value="Xan_ur_permease"/>
    <property type="match status" value="1"/>
</dbReference>
<proteinExistence type="inferred from homology"/>
<comment type="subcellular location">
    <subcellularLocation>
        <location evidence="1 8">Cell membrane</location>
        <topology evidence="1 8">Multi-pass membrane protein</topology>
    </subcellularLocation>
</comment>
<comment type="similarity">
    <text evidence="2 8">Belongs to the nucleobase:cation symporter-2 (NCS2) (TC 2.A.40) family. Azg-like subfamily.</text>
</comment>
<dbReference type="InterPro" id="IPR026033">
    <property type="entry name" value="Azg-like_bact_archaea"/>
</dbReference>
<dbReference type="PANTHER" id="PTHR43337:SF1">
    <property type="entry name" value="XANTHINE_URACIL PERMEASE C887.17-RELATED"/>
    <property type="match status" value="1"/>
</dbReference>
<keyword evidence="3 8" id="KW-0813">Transport</keyword>
<feature type="transmembrane region" description="Helical" evidence="9">
    <location>
        <begin position="316"/>
        <end position="338"/>
    </location>
</feature>
<dbReference type="AlphaFoldDB" id="A0A8J8TF86"/>
<organism evidence="10 11">
    <name type="scientific">Candidatus Methanomassiliicoccus intestinalis</name>
    <dbReference type="NCBI Taxonomy" id="1406512"/>
    <lineage>
        <taxon>Archaea</taxon>
        <taxon>Methanobacteriati</taxon>
        <taxon>Thermoplasmatota</taxon>
        <taxon>Thermoplasmata</taxon>
        <taxon>Methanomassiliicoccales</taxon>
        <taxon>Methanomassiliicoccaceae</taxon>
        <taxon>Methanomassiliicoccus</taxon>
    </lineage>
</organism>
<dbReference type="InterPro" id="IPR045018">
    <property type="entry name" value="Azg-like"/>
</dbReference>
<evidence type="ECO:0000313" key="11">
    <source>
        <dbReference type="Proteomes" id="UP000752814"/>
    </source>
</evidence>
<dbReference type="GO" id="GO:0005345">
    <property type="term" value="F:purine nucleobase transmembrane transporter activity"/>
    <property type="evidence" value="ECO:0007669"/>
    <property type="project" value="TreeGrafter"/>
</dbReference>
<dbReference type="GO" id="GO:0005886">
    <property type="term" value="C:plasma membrane"/>
    <property type="evidence" value="ECO:0007669"/>
    <property type="project" value="UniProtKB-SubCell"/>
</dbReference>
<feature type="transmembrane region" description="Helical" evidence="9">
    <location>
        <begin position="96"/>
        <end position="115"/>
    </location>
</feature>
<dbReference type="PANTHER" id="PTHR43337">
    <property type="entry name" value="XANTHINE/URACIL PERMEASE C887.17-RELATED"/>
    <property type="match status" value="1"/>
</dbReference>
<feature type="transmembrane region" description="Helical" evidence="9">
    <location>
        <begin position="12"/>
        <end position="31"/>
    </location>
</feature>
<feature type="transmembrane region" description="Helical" evidence="9">
    <location>
        <begin position="282"/>
        <end position="304"/>
    </location>
</feature>
<evidence type="ECO:0000256" key="4">
    <source>
        <dbReference type="ARBA" id="ARBA00022475"/>
    </source>
</evidence>
<evidence type="ECO:0000256" key="3">
    <source>
        <dbReference type="ARBA" id="ARBA00022448"/>
    </source>
</evidence>
<reference evidence="10" key="1">
    <citation type="submission" date="2016-03" db="EMBL/GenBank/DDBJ databases">
        <authorList>
            <person name="Borrel G."/>
            <person name="Mccann A."/>
            <person name="O'Toole P.W."/>
        </authorList>
    </citation>
    <scope>NUCLEOTIDE SEQUENCE</scope>
    <source>
        <strain evidence="10">183</strain>
    </source>
</reference>